<gene>
    <name evidence="2" type="ORF">TBC1_12551</name>
</gene>
<dbReference type="Pfam" id="PF18962">
    <property type="entry name" value="Por_Secre_tail"/>
    <property type="match status" value="1"/>
</dbReference>
<keyword evidence="3" id="KW-1185">Reference proteome</keyword>
<dbReference type="EMBL" id="DF968183">
    <property type="protein sequence ID" value="GAP44740.1"/>
    <property type="molecule type" value="Genomic_DNA"/>
</dbReference>
<name>A0A0S7C4G6_9BACT</name>
<dbReference type="Gene3D" id="2.60.40.10">
    <property type="entry name" value="Immunoglobulins"/>
    <property type="match status" value="1"/>
</dbReference>
<dbReference type="AlphaFoldDB" id="A0A0S7C4G6"/>
<sequence>MKTKIYSLISPLILLYLFLASQNVYGQIQLISPNGGETWVNGANEFVTYTYSGNPTYLTVEYSSDNGVSYEIIDYVYTIQGTTQVPVFVNFSITSLARIRVAEYNSNPLLFDESDNAFSVVNPAYFFNSPYYGDHYYQGFTILANWYASHNEPTDLSFSSDNGETWTLIASGITGNSHVFDAPEVESTQCKLRASITGNPDAFADSYIFTISPPPVFTLVSPNGGEFWTYNELETVTWTGENLPDYVALDYSLDGGVSWTTLWYSYSSPTGGSDQIVVPQAASSNAKLRVRDPNIPSAADESDNVFTIYTPPYIFYSPQAEDRYYANQPIEVSWYSFEIGNVDVAVSTDGGTTFETVATNVYSQNYGSAVINAPSIPSDNCVVKLSNSSDPSIFTLSPVFEVVETPVLTLISPNGGEILDQNTEFEIKFEYSGEILYFTYLQIDFSSDNGQNWQALEYIYLPGGAESFVWQTPEISSGECLIRLTDYYYPFITATSASTFTIEDFPDLQICMVGVDTTSGKNMIAWNKPISNLISEYVVLKEGNISNQYTEIAAVPVDAPAVFIDETSNPRVKATRYKVTFRDSAGNLYPSESYHQTIHLTISKGVGDVWNLIWSPYVGFDVESYNIYRGSTPSDMQMIGTVSGNFNSYSDFDAASGFVYYMVEVVNPNNCNPGGERSLSLNSSMSNIATNYSVGFEENNLSASLSAYPNPVSENLRIRLPGLNSSSVQLQIFDSKGALVLEKSISTSDLSSGYLMDVSDLPSGIHALVIRSSEGNAAMRFIRK</sequence>
<dbReference type="STRING" id="1678841.TBC1_12551"/>
<evidence type="ECO:0000313" key="3">
    <source>
        <dbReference type="Proteomes" id="UP000053091"/>
    </source>
</evidence>
<dbReference type="InterPro" id="IPR013783">
    <property type="entry name" value="Ig-like_fold"/>
</dbReference>
<dbReference type="Proteomes" id="UP000053091">
    <property type="component" value="Unassembled WGS sequence"/>
</dbReference>
<protein>
    <submittedName>
        <fullName evidence="2">Protein containing Por secretion system C-terminal sorting domain</fullName>
    </submittedName>
</protein>
<dbReference type="NCBIfam" id="TIGR04183">
    <property type="entry name" value="Por_Secre_tail"/>
    <property type="match status" value="1"/>
</dbReference>
<dbReference type="SUPFAM" id="SSF50939">
    <property type="entry name" value="Sialidases"/>
    <property type="match status" value="1"/>
</dbReference>
<dbReference type="RefSeq" id="WP_062044553.1">
    <property type="nucleotide sequence ID" value="NZ_DF968183.1"/>
</dbReference>
<evidence type="ECO:0000313" key="2">
    <source>
        <dbReference type="EMBL" id="GAP44740.1"/>
    </source>
</evidence>
<feature type="domain" description="Secretion system C-terminal sorting" evidence="1">
    <location>
        <begin position="708"/>
        <end position="778"/>
    </location>
</feature>
<organism evidence="2">
    <name type="scientific">Lentimicrobium saccharophilum</name>
    <dbReference type="NCBI Taxonomy" id="1678841"/>
    <lineage>
        <taxon>Bacteria</taxon>
        <taxon>Pseudomonadati</taxon>
        <taxon>Bacteroidota</taxon>
        <taxon>Bacteroidia</taxon>
        <taxon>Bacteroidales</taxon>
        <taxon>Lentimicrobiaceae</taxon>
        <taxon>Lentimicrobium</taxon>
    </lineage>
</organism>
<dbReference type="OrthoDB" id="1047314at2"/>
<reference evidence="2" key="1">
    <citation type="journal article" date="2015" name="Genome Announc.">
        <title>Draft Genome Sequence of Bacteroidales Strain TBC1, a Novel Isolate from a Methanogenic Wastewater Treatment System.</title>
        <authorList>
            <person name="Tourlousse D.M."/>
            <person name="Matsuura N."/>
            <person name="Sun L."/>
            <person name="Toyonaga M."/>
            <person name="Kuroda K."/>
            <person name="Ohashi A."/>
            <person name="Cruz R."/>
            <person name="Yamaguchi T."/>
            <person name="Sekiguchi Y."/>
        </authorList>
    </citation>
    <scope>NUCLEOTIDE SEQUENCE [LARGE SCALE GENOMIC DNA]</scope>
    <source>
        <strain evidence="2">TBC1</strain>
    </source>
</reference>
<evidence type="ECO:0000259" key="1">
    <source>
        <dbReference type="Pfam" id="PF18962"/>
    </source>
</evidence>
<proteinExistence type="predicted"/>
<dbReference type="InterPro" id="IPR026444">
    <property type="entry name" value="Secre_tail"/>
</dbReference>
<accession>A0A0S7C4G6</accession>
<dbReference type="InterPro" id="IPR036278">
    <property type="entry name" value="Sialidase_sf"/>
</dbReference>